<dbReference type="KEGG" id="acru:HHL28_04735"/>
<feature type="domain" description="SPOR" evidence="3">
    <location>
        <begin position="258"/>
        <end position="343"/>
    </location>
</feature>
<keyword evidence="2" id="KW-0732">Signal</keyword>
<dbReference type="SUPFAM" id="SSF81901">
    <property type="entry name" value="HCP-like"/>
    <property type="match status" value="1"/>
</dbReference>
<dbReference type="Pfam" id="PF05036">
    <property type="entry name" value="SPOR"/>
    <property type="match status" value="1"/>
</dbReference>
<dbReference type="Proteomes" id="UP000501891">
    <property type="component" value="Chromosome"/>
</dbReference>
<evidence type="ECO:0000259" key="3">
    <source>
        <dbReference type="PROSITE" id="PS51724"/>
    </source>
</evidence>
<dbReference type="Gene3D" id="3.30.70.1070">
    <property type="entry name" value="Sporulation related repeat"/>
    <property type="match status" value="1"/>
</dbReference>
<dbReference type="PANTHER" id="PTHR43628">
    <property type="entry name" value="ACTIVATOR OF C KINASE PROTEIN 1-RELATED"/>
    <property type="match status" value="1"/>
</dbReference>
<dbReference type="GO" id="GO:0042834">
    <property type="term" value="F:peptidoglycan binding"/>
    <property type="evidence" value="ECO:0007669"/>
    <property type="project" value="InterPro"/>
</dbReference>
<dbReference type="InterPro" id="IPR007730">
    <property type="entry name" value="SPOR-like_dom"/>
</dbReference>
<evidence type="ECO:0000256" key="1">
    <source>
        <dbReference type="SAM" id="MobiDB-lite"/>
    </source>
</evidence>
<dbReference type="EMBL" id="CP051775">
    <property type="protein sequence ID" value="QJE72492.1"/>
    <property type="molecule type" value="Genomic_DNA"/>
</dbReference>
<name>A0A858R5A1_9PROT</name>
<feature type="chain" id="PRO_5032804852" description="SPOR domain-containing protein" evidence="2">
    <location>
        <begin position="25"/>
        <end position="343"/>
    </location>
</feature>
<dbReference type="Gene3D" id="1.25.40.10">
    <property type="entry name" value="Tetratricopeptide repeat domain"/>
    <property type="match status" value="1"/>
</dbReference>
<proteinExistence type="predicted"/>
<dbReference type="SUPFAM" id="SSF110997">
    <property type="entry name" value="Sporulation related repeat"/>
    <property type="match status" value="1"/>
</dbReference>
<sequence>MSRLVPMLLLAGLVAWGAAPPVRADLDVGRKAFAAGDLTTAHKAFLASAEAGDPTGQFLVGQMLLQGRGVDKDPAAGLVWLEKAAASGHVGAMSAAGTLYAFGEEVPADYAKALALLVPAAEAGDANAQNNAATLFYFGLGTPKDLTEALRWAILAERQNVVTAIRLRSEIEAEASPAMKAEALRRSNQPLKGPPRPAAVAQVPARPAPQAVASPPPPAAAPPRPEPEPLVVPTPREAGPPPAPVPAAPAPAPTPPPQPAAGAWAVQLAALPSRAEAEKEWQAQRRRLAAVLGDREAGFAQVDLGAKGVYTRILLGGLPDKAAAEDLCRRIKEAGGDCLVRKP</sequence>
<feature type="region of interest" description="Disordered" evidence="1">
    <location>
        <begin position="187"/>
        <end position="261"/>
    </location>
</feature>
<feature type="compositionally biased region" description="Pro residues" evidence="1">
    <location>
        <begin position="214"/>
        <end position="259"/>
    </location>
</feature>
<reference evidence="4" key="1">
    <citation type="submission" date="2020-04" db="EMBL/GenBank/DDBJ databases">
        <title>A desert anoxygenic phototrophic bacterium fixes CO2 using RubisCO under aerobic conditions.</title>
        <authorList>
            <person name="Tang K."/>
        </authorList>
    </citation>
    <scope>NUCLEOTIDE SEQUENCE [LARGE SCALE GENOMIC DNA]</scope>
    <source>
        <strain evidence="4">MIMtkB3</strain>
    </source>
</reference>
<dbReference type="AlphaFoldDB" id="A0A858R5A1"/>
<feature type="compositionally biased region" description="Low complexity" evidence="1">
    <location>
        <begin position="198"/>
        <end position="213"/>
    </location>
</feature>
<keyword evidence="5" id="KW-1185">Reference proteome</keyword>
<feature type="signal peptide" evidence="2">
    <location>
        <begin position="1"/>
        <end position="24"/>
    </location>
</feature>
<dbReference type="SMART" id="SM00671">
    <property type="entry name" value="SEL1"/>
    <property type="match status" value="3"/>
</dbReference>
<dbReference type="PROSITE" id="PS51724">
    <property type="entry name" value="SPOR"/>
    <property type="match status" value="1"/>
</dbReference>
<protein>
    <recommendedName>
        <fullName evidence="3">SPOR domain-containing protein</fullName>
    </recommendedName>
</protein>
<evidence type="ECO:0000313" key="5">
    <source>
        <dbReference type="Proteomes" id="UP000501891"/>
    </source>
</evidence>
<dbReference type="InterPro" id="IPR052945">
    <property type="entry name" value="Mitotic_Regulator"/>
</dbReference>
<evidence type="ECO:0000256" key="2">
    <source>
        <dbReference type="SAM" id="SignalP"/>
    </source>
</evidence>
<dbReference type="InterPro" id="IPR036680">
    <property type="entry name" value="SPOR-like_sf"/>
</dbReference>
<organism evidence="4 5">
    <name type="scientific">Aerophototrophica crusticola</name>
    <dbReference type="NCBI Taxonomy" id="1709002"/>
    <lineage>
        <taxon>Bacteria</taxon>
        <taxon>Pseudomonadati</taxon>
        <taxon>Pseudomonadota</taxon>
        <taxon>Alphaproteobacteria</taxon>
        <taxon>Rhodospirillales</taxon>
        <taxon>Rhodospirillaceae</taxon>
        <taxon>Aerophototrophica</taxon>
    </lineage>
</organism>
<evidence type="ECO:0000313" key="4">
    <source>
        <dbReference type="EMBL" id="QJE72492.1"/>
    </source>
</evidence>
<gene>
    <name evidence="4" type="ORF">HHL28_04735</name>
</gene>
<accession>A0A858R5A1</accession>
<dbReference type="InterPro" id="IPR006597">
    <property type="entry name" value="Sel1-like"/>
</dbReference>
<dbReference type="InterPro" id="IPR011990">
    <property type="entry name" value="TPR-like_helical_dom_sf"/>
</dbReference>
<dbReference type="PANTHER" id="PTHR43628:SF1">
    <property type="entry name" value="CHITIN SYNTHASE REGULATORY FACTOR 2-RELATED"/>
    <property type="match status" value="1"/>
</dbReference>
<dbReference type="Pfam" id="PF08238">
    <property type="entry name" value="Sel1"/>
    <property type="match status" value="3"/>
</dbReference>